<sequence length="126" mass="14169">MANRFEEHFPTPLPRDHGFLSIFSRRRPHRRCFLTAPVPLAFWSIFSSVTRLKSLSYLSLLPPGTVPDCTYFPRNLHQLIVRSASLFTQAFVAQSLAHITKLLFAVKCYGASANSAVVPPGRTRPV</sequence>
<comment type="caution">
    <text evidence="1">The sequence shown here is derived from an EMBL/GenBank/DDBJ whole genome shotgun (WGS) entry which is preliminary data.</text>
</comment>
<reference evidence="2" key="2">
    <citation type="journal article" date="2018" name="Mol. Plant Microbe Interact.">
        <title>Genome sequence resources for the wheat stripe rust pathogen (Puccinia striiformis f. sp. tritici) and the barley stripe rust pathogen (Puccinia striiformis f. sp. hordei).</title>
        <authorList>
            <person name="Xia C."/>
            <person name="Wang M."/>
            <person name="Yin C."/>
            <person name="Cornejo O.E."/>
            <person name="Hulbert S.H."/>
            <person name="Chen X."/>
        </authorList>
    </citation>
    <scope>NUCLEOTIDE SEQUENCE [LARGE SCALE GENOMIC DNA]</scope>
    <source>
        <strain evidence="2">93-210</strain>
    </source>
</reference>
<proteinExistence type="predicted"/>
<dbReference type="Proteomes" id="UP001060170">
    <property type="component" value="Chromosome 18"/>
</dbReference>
<keyword evidence="2" id="KW-1185">Reference proteome</keyword>
<protein>
    <submittedName>
        <fullName evidence="1">Uncharacterized protein</fullName>
    </submittedName>
</protein>
<reference evidence="2" key="1">
    <citation type="journal article" date="2018" name="BMC Genomics">
        <title>Genomic insights into host adaptation between the wheat stripe rust pathogen (Puccinia striiformis f. sp. tritici) and the barley stripe rust pathogen (Puccinia striiformis f. sp. hordei).</title>
        <authorList>
            <person name="Xia C."/>
            <person name="Wang M."/>
            <person name="Yin C."/>
            <person name="Cornejo O.E."/>
            <person name="Hulbert S.H."/>
            <person name="Chen X."/>
        </authorList>
    </citation>
    <scope>NUCLEOTIDE SEQUENCE [LARGE SCALE GENOMIC DNA]</scope>
    <source>
        <strain evidence="2">93-210</strain>
    </source>
</reference>
<name>A0ACC0DPI6_9BASI</name>
<evidence type="ECO:0000313" key="2">
    <source>
        <dbReference type="Proteomes" id="UP001060170"/>
    </source>
</evidence>
<evidence type="ECO:0000313" key="1">
    <source>
        <dbReference type="EMBL" id="KAI7935558.1"/>
    </source>
</evidence>
<dbReference type="EMBL" id="CM045882">
    <property type="protein sequence ID" value="KAI7935558.1"/>
    <property type="molecule type" value="Genomic_DNA"/>
</dbReference>
<reference evidence="1 2" key="3">
    <citation type="journal article" date="2022" name="Microbiol. Spectr.">
        <title>Folding features and dynamics of 3D genome architecture in plant fungal pathogens.</title>
        <authorList>
            <person name="Xia C."/>
        </authorList>
    </citation>
    <scope>NUCLEOTIDE SEQUENCE [LARGE SCALE GENOMIC DNA]</scope>
    <source>
        <strain evidence="1 2">93-210</strain>
    </source>
</reference>
<accession>A0ACC0DPI6</accession>
<gene>
    <name evidence="1" type="ORF">MJO28_016429</name>
</gene>
<organism evidence="1 2">
    <name type="scientific">Puccinia striiformis f. sp. tritici</name>
    <dbReference type="NCBI Taxonomy" id="168172"/>
    <lineage>
        <taxon>Eukaryota</taxon>
        <taxon>Fungi</taxon>
        <taxon>Dikarya</taxon>
        <taxon>Basidiomycota</taxon>
        <taxon>Pucciniomycotina</taxon>
        <taxon>Pucciniomycetes</taxon>
        <taxon>Pucciniales</taxon>
        <taxon>Pucciniaceae</taxon>
        <taxon>Puccinia</taxon>
    </lineage>
</organism>